<dbReference type="Pfam" id="PF06722">
    <property type="entry name" value="EryCIII-like_C"/>
    <property type="match status" value="1"/>
</dbReference>
<evidence type="ECO:0000313" key="4">
    <source>
        <dbReference type="Proteomes" id="UP001335729"/>
    </source>
</evidence>
<dbReference type="Gene3D" id="3.40.50.2000">
    <property type="entry name" value="Glycogen Phosphorylase B"/>
    <property type="match status" value="2"/>
</dbReference>
<accession>A0ABU7MVD7</accession>
<keyword evidence="4" id="KW-1185">Reference proteome</keyword>
<evidence type="ECO:0000313" key="3">
    <source>
        <dbReference type="EMBL" id="MEE4024262.1"/>
    </source>
</evidence>
<dbReference type="CDD" id="cd03784">
    <property type="entry name" value="GT1_Gtf-like"/>
    <property type="match status" value="1"/>
</dbReference>
<dbReference type="InterPro" id="IPR002213">
    <property type="entry name" value="UDP_glucos_trans"/>
</dbReference>
<dbReference type="InterPro" id="IPR004276">
    <property type="entry name" value="GlycoTrans_28_N"/>
</dbReference>
<name>A0ABU7MVD7_9ACTN</name>
<sequence length="440" mass="46732">MSAIRDSSALHIAMILYGSRGDIQPGVCLALELQRRGHHVTLLAPPDFVDLATKAGVAAVRPVGLDAHAAWTSDAAAAAQQSRNPLRRWRFALETVRGGFAAFDDDLVGALVGSSASARHVDTIVVAPLCQDRGLALAERLGAGLVVLRYGPMSENGMMGAIPGLSDSLSPHWKRRTWRIADRITWTATGWNENRFRRRLGLPRARAPLPRRLSTAGIPQIQAYDEALIPGLADEWGDAKPVVGFFDLPTSRRRAMGEIDGRDTELGRWLAAGAPPLFITFGSMPLRDHDKVIATVRAAARTAGLRCLVAGREHRGVGPDDDTVFVSGPLDHGSVLPKCAAALHHGGAGTTAATLRAGLPTFVCPITADQPFWGHRVQTLGVGCSVRLSALTPEALTAGLRTLMSAPVRAAARDVAERMVESDKAVAAAADIVETGGQRA</sequence>
<proteinExistence type="predicted"/>
<dbReference type="EMBL" id="JAZDUE010000011">
    <property type="protein sequence ID" value="MEE4024262.1"/>
    <property type="molecule type" value="Genomic_DNA"/>
</dbReference>
<dbReference type="RefSeq" id="WP_330505643.1">
    <property type="nucleotide sequence ID" value="NZ_JAZDUE010000011.1"/>
</dbReference>
<organism evidence="3 4">
    <name type="scientific">Gordonia prachuapensis</name>
    <dbReference type="NCBI Taxonomy" id="3115651"/>
    <lineage>
        <taxon>Bacteria</taxon>
        <taxon>Bacillati</taxon>
        <taxon>Actinomycetota</taxon>
        <taxon>Actinomycetes</taxon>
        <taxon>Mycobacteriales</taxon>
        <taxon>Gordoniaceae</taxon>
        <taxon>Gordonia</taxon>
    </lineage>
</organism>
<evidence type="ECO:0000259" key="2">
    <source>
        <dbReference type="Pfam" id="PF06722"/>
    </source>
</evidence>
<dbReference type="PANTHER" id="PTHR48050">
    <property type="entry name" value="STEROL 3-BETA-GLUCOSYLTRANSFERASE"/>
    <property type="match status" value="1"/>
</dbReference>
<dbReference type="InterPro" id="IPR010610">
    <property type="entry name" value="EryCIII-like_C"/>
</dbReference>
<dbReference type="SUPFAM" id="SSF53756">
    <property type="entry name" value="UDP-Glycosyltransferase/glycogen phosphorylase"/>
    <property type="match status" value="1"/>
</dbReference>
<dbReference type="InterPro" id="IPR050426">
    <property type="entry name" value="Glycosyltransferase_28"/>
</dbReference>
<dbReference type="PANTHER" id="PTHR48050:SF13">
    <property type="entry name" value="STEROL 3-BETA-GLUCOSYLTRANSFERASE UGT80A2"/>
    <property type="match status" value="1"/>
</dbReference>
<protein>
    <submittedName>
        <fullName evidence="3">Glycosyltransferase</fullName>
    </submittedName>
</protein>
<dbReference type="Proteomes" id="UP001335729">
    <property type="component" value="Unassembled WGS sequence"/>
</dbReference>
<dbReference type="Pfam" id="PF03033">
    <property type="entry name" value="Glyco_transf_28"/>
    <property type="match status" value="1"/>
</dbReference>
<feature type="domain" description="Glycosyltransferase family 28 N-terminal" evidence="1">
    <location>
        <begin position="12"/>
        <end position="83"/>
    </location>
</feature>
<evidence type="ECO:0000259" key="1">
    <source>
        <dbReference type="Pfam" id="PF03033"/>
    </source>
</evidence>
<feature type="domain" description="Erythromycin biosynthesis protein CIII-like C-terminal" evidence="2">
    <location>
        <begin position="332"/>
        <end position="424"/>
    </location>
</feature>
<gene>
    <name evidence="3" type="ORF">V1Y59_14345</name>
</gene>
<reference evidence="3 4" key="1">
    <citation type="submission" date="2024-01" db="EMBL/GenBank/DDBJ databases">
        <title>Draft genome sequence of Gordonia sp. PKS22-38.</title>
        <authorList>
            <person name="Suphannarot A."/>
            <person name="Mingma R."/>
        </authorList>
    </citation>
    <scope>NUCLEOTIDE SEQUENCE [LARGE SCALE GENOMIC DNA]</scope>
    <source>
        <strain evidence="3 4">PKS22-38</strain>
    </source>
</reference>
<comment type="caution">
    <text evidence="3">The sequence shown here is derived from an EMBL/GenBank/DDBJ whole genome shotgun (WGS) entry which is preliminary data.</text>
</comment>